<gene>
    <name evidence="13 16" type="primary">bioB</name>
    <name evidence="16" type="ORF">IAD18_00400</name>
</gene>
<dbReference type="InterPro" id="IPR024177">
    <property type="entry name" value="Biotin_synthase"/>
</dbReference>
<comment type="function">
    <text evidence="13">Catalyzes the conversion of dethiobiotin (DTB) to biotin by the insertion of a sulfur atom into dethiobiotin via a radical-based mechanism.</text>
</comment>
<feature type="binding site" evidence="13 14">
    <location>
        <position position="137"/>
    </location>
    <ligand>
        <name>[2Fe-2S] cluster</name>
        <dbReference type="ChEBI" id="CHEBI:190135"/>
    </ligand>
</feature>
<evidence type="ECO:0000256" key="10">
    <source>
        <dbReference type="ARBA" id="ARBA00023004"/>
    </source>
</evidence>
<comment type="caution">
    <text evidence="16">The sequence shown here is derived from an EMBL/GenBank/DDBJ whole genome shotgun (WGS) entry which is preliminary data.</text>
</comment>
<feature type="binding site" evidence="13 14">
    <location>
        <position position="105"/>
    </location>
    <ligand>
        <name>[2Fe-2S] cluster</name>
        <dbReference type="ChEBI" id="CHEBI:190135"/>
    </ligand>
</feature>
<keyword evidence="7 13" id="KW-0001">2Fe-2S</keyword>
<feature type="domain" description="Radical SAM core" evidence="15">
    <location>
        <begin position="43"/>
        <end position="272"/>
    </location>
</feature>
<reference evidence="16" key="1">
    <citation type="submission" date="2020-10" db="EMBL/GenBank/DDBJ databases">
        <authorList>
            <person name="Gilroy R."/>
        </authorList>
    </citation>
    <scope>NUCLEOTIDE SEQUENCE</scope>
    <source>
        <strain evidence="16">17073</strain>
    </source>
</reference>
<evidence type="ECO:0000256" key="5">
    <source>
        <dbReference type="ARBA" id="ARBA00022679"/>
    </source>
</evidence>
<dbReference type="SFLD" id="SFLDS00029">
    <property type="entry name" value="Radical_SAM"/>
    <property type="match status" value="1"/>
</dbReference>
<dbReference type="SFLD" id="SFLDG01278">
    <property type="entry name" value="biotin_synthase_like"/>
    <property type="match status" value="1"/>
</dbReference>
<dbReference type="PROSITE" id="PS51918">
    <property type="entry name" value="RADICAL_SAM"/>
    <property type="match status" value="1"/>
</dbReference>
<organism evidence="16 17">
    <name type="scientific">Candidatus Limisoma intestinavium</name>
    <dbReference type="NCBI Taxonomy" id="2840856"/>
    <lineage>
        <taxon>Bacteria</taxon>
        <taxon>Pseudomonadati</taxon>
        <taxon>Bacteroidota</taxon>
        <taxon>Bacteroidia</taxon>
        <taxon>Bacteroidales</taxon>
        <taxon>Candidatus Limisoma</taxon>
    </lineage>
</organism>
<evidence type="ECO:0000256" key="7">
    <source>
        <dbReference type="ARBA" id="ARBA00022714"/>
    </source>
</evidence>
<dbReference type="EMBL" id="DVMS01000010">
    <property type="protein sequence ID" value="HIU38113.1"/>
    <property type="molecule type" value="Genomic_DNA"/>
</dbReference>
<comment type="catalytic activity">
    <reaction evidence="12 13">
        <text>(4R,5S)-dethiobiotin + (sulfur carrier)-SH + 2 reduced [2Fe-2S]-[ferredoxin] + 2 S-adenosyl-L-methionine = (sulfur carrier)-H + biotin + 2 5'-deoxyadenosine + 2 L-methionine + 2 oxidized [2Fe-2S]-[ferredoxin]</text>
        <dbReference type="Rhea" id="RHEA:22060"/>
        <dbReference type="Rhea" id="RHEA-COMP:10000"/>
        <dbReference type="Rhea" id="RHEA-COMP:10001"/>
        <dbReference type="Rhea" id="RHEA-COMP:14737"/>
        <dbReference type="Rhea" id="RHEA-COMP:14739"/>
        <dbReference type="ChEBI" id="CHEBI:17319"/>
        <dbReference type="ChEBI" id="CHEBI:29917"/>
        <dbReference type="ChEBI" id="CHEBI:33737"/>
        <dbReference type="ChEBI" id="CHEBI:33738"/>
        <dbReference type="ChEBI" id="CHEBI:57586"/>
        <dbReference type="ChEBI" id="CHEBI:57844"/>
        <dbReference type="ChEBI" id="CHEBI:59789"/>
        <dbReference type="ChEBI" id="CHEBI:64428"/>
        <dbReference type="ChEBI" id="CHEBI:149473"/>
        <dbReference type="EC" id="2.8.1.6"/>
    </reaction>
</comment>
<evidence type="ECO:0000256" key="2">
    <source>
        <dbReference type="ARBA" id="ARBA00010765"/>
    </source>
</evidence>
<evidence type="ECO:0000256" key="12">
    <source>
        <dbReference type="ARBA" id="ARBA00051157"/>
    </source>
</evidence>
<dbReference type="GO" id="GO:0004076">
    <property type="term" value="F:biotin synthase activity"/>
    <property type="evidence" value="ECO:0007669"/>
    <property type="project" value="UniProtKB-UniRule"/>
</dbReference>
<dbReference type="SUPFAM" id="SSF102114">
    <property type="entry name" value="Radical SAM enzymes"/>
    <property type="match status" value="1"/>
</dbReference>
<keyword evidence="5 13" id="KW-0808">Transferase</keyword>
<comment type="cofactor">
    <cofactor evidence="14">
        <name>[2Fe-2S] cluster</name>
        <dbReference type="ChEBI" id="CHEBI:190135"/>
    </cofactor>
    <text evidence="14">Binds 1 [2Fe-2S] cluster. The cluster is coordinated with 3 cysteines and 1 arginine.</text>
</comment>
<dbReference type="PANTHER" id="PTHR22976:SF2">
    <property type="entry name" value="BIOTIN SYNTHASE, MITOCHONDRIAL"/>
    <property type="match status" value="1"/>
</dbReference>
<accession>A0A9D1LEX8</accession>
<dbReference type="Proteomes" id="UP000824076">
    <property type="component" value="Unassembled WGS sequence"/>
</dbReference>
<dbReference type="GO" id="GO:0051537">
    <property type="term" value="F:2 iron, 2 sulfur cluster binding"/>
    <property type="evidence" value="ECO:0007669"/>
    <property type="project" value="UniProtKB-KW"/>
</dbReference>
<evidence type="ECO:0000256" key="1">
    <source>
        <dbReference type="ARBA" id="ARBA00004942"/>
    </source>
</evidence>
<dbReference type="InterPro" id="IPR010722">
    <property type="entry name" value="BATS_dom"/>
</dbReference>
<evidence type="ECO:0000256" key="6">
    <source>
        <dbReference type="ARBA" id="ARBA00022691"/>
    </source>
</evidence>
<dbReference type="EC" id="2.8.1.6" evidence="3 13"/>
<feature type="binding site" evidence="13 14">
    <location>
        <position position="68"/>
    </location>
    <ligand>
        <name>[4Fe-4S] cluster</name>
        <dbReference type="ChEBI" id="CHEBI:49883"/>
        <note>4Fe-4S-S-AdoMet</note>
    </ligand>
</feature>
<dbReference type="GO" id="GO:0009102">
    <property type="term" value="P:biotin biosynthetic process"/>
    <property type="evidence" value="ECO:0007669"/>
    <property type="project" value="UniProtKB-UniRule"/>
</dbReference>
<dbReference type="SMART" id="SM00876">
    <property type="entry name" value="BATS"/>
    <property type="match status" value="1"/>
</dbReference>
<evidence type="ECO:0000256" key="4">
    <source>
        <dbReference type="ARBA" id="ARBA00022485"/>
    </source>
</evidence>
<dbReference type="Gene3D" id="3.20.20.70">
    <property type="entry name" value="Aldolase class I"/>
    <property type="match status" value="1"/>
</dbReference>
<evidence type="ECO:0000256" key="14">
    <source>
        <dbReference type="PIRSR" id="PIRSR001619-1"/>
    </source>
</evidence>
<dbReference type="SMART" id="SM00729">
    <property type="entry name" value="Elp3"/>
    <property type="match status" value="1"/>
</dbReference>
<comment type="similarity">
    <text evidence="2 13">Belongs to the radical SAM superfamily. Biotin synthase family.</text>
</comment>
<evidence type="ECO:0000259" key="15">
    <source>
        <dbReference type="PROSITE" id="PS51918"/>
    </source>
</evidence>
<evidence type="ECO:0000313" key="16">
    <source>
        <dbReference type="EMBL" id="HIU38113.1"/>
    </source>
</evidence>
<feature type="binding site" evidence="13 14">
    <location>
        <position position="197"/>
    </location>
    <ligand>
        <name>[2Fe-2S] cluster</name>
        <dbReference type="ChEBI" id="CHEBI:190135"/>
    </ligand>
</feature>
<feature type="binding site" evidence="13 14">
    <location>
        <position position="267"/>
    </location>
    <ligand>
        <name>[2Fe-2S] cluster</name>
        <dbReference type="ChEBI" id="CHEBI:190135"/>
    </ligand>
</feature>
<keyword evidence="8 13" id="KW-0479">Metal-binding</keyword>
<dbReference type="InterPro" id="IPR013785">
    <property type="entry name" value="Aldolase_TIM"/>
</dbReference>
<comment type="pathway">
    <text evidence="1 13">Cofactor biosynthesis; biotin biosynthesis; biotin from 7,8-diaminononanoate: step 2/2.</text>
</comment>
<dbReference type="InterPro" id="IPR002684">
    <property type="entry name" value="Biotin_synth/BioAB"/>
</dbReference>
<dbReference type="PANTHER" id="PTHR22976">
    <property type="entry name" value="BIOTIN SYNTHASE"/>
    <property type="match status" value="1"/>
</dbReference>
<keyword evidence="9 13" id="KW-0093">Biotin biosynthesis</keyword>
<proteinExistence type="inferred from homology"/>
<evidence type="ECO:0000256" key="8">
    <source>
        <dbReference type="ARBA" id="ARBA00022723"/>
    </source>
</evidence>
<evidence type="ECO:0000313" key="17">
    <source>
        <dbReference type="Proteomes" id="UP000824076"/>
    </source>
</evidence>
<evidence type="ECO:0000256" key="11">
    <source>
        <dbReference type="ARBA" id="ARBA00023014"/>
    </source>
</evidence>
<dbReference type="GO" id="GO:0005506">
    <property type="term" value="F:iron ion binding"/>
    <property type="evidence" value="ECO:0007669"/>
    <property type="project" value="UniProtKB-UniRule"/>
</dbReference>
<evidence type="ECO:0000256" key="3">
    <source>
        <dbReference type="ARBA" id="ARBA00012236"/>
    </source>
</evidence>
<keyword evidence="6 13" id="KW-0949">S-adenosyl-L-methionine</keyword>
<keyword evidence="10 13" id="KW-0408">Iron</keyword>
<dbReference type="PIRSF" id="PIRSF001619">
    <property type="entry name" value="Biotin_synth"/>
    <property type="match status" value="1"/>
</dbReference>
<keyword evidence="11 13" id="KW-0411">Iron-sulfur</keyword>
<evidence type="ECO:0000256" key="13">
    <source>
        <dbReference type="HAMAP-Rule" id="MF_01694"/>
    </source>
</evidence>
<comment type="subunit">
    <text evidence="13">Homodimer.</text>
</comment>
<feature type="binding site" evidence="13 14">
    <location>
        <position position="61"/>
    </location>
    <ligand>
        <name>[4Fe-4S] cluster</name>
        <dbReference type="ChEBI" id="CHEBI:49883"/>
        <note>4Fe-4S-S-AdoMet</note>
    </ligand>
</feature>
<dbReference type="InterPro" id="IPR007197">
    <property type="entry name" value="rSAM"/>
</dbReference>
<evidence type="ECO:0000256" key="9">
    <source>
        <dbReference type="ARBA" id="ARBA00022756"/>
    </source>
</evidence>
<reference evidence="16" key="2">
    <citation type="journal article" date="2021" name="PeerJ">
        <title>Extensive microbial diversity within the chicken gut microbiome revealed by metagenomics and culture.</title>
        <authorList>
            <person name="Gilroy R."/>
            <person name="Ravi A."/>
            <person name="Getino M."/>
            <person name="Pursley I."/>
            <person name="Horton D.L."/>
            <person name="Alikhan N.F."/>
            <person name="Baker D."/>
            <person name="Gharbi K."/>
            <person name="Hall N."/>
            <person name="Watson M."/>
            <person name="Adriaenssens E.M."/>
            <person name="Foster-Nyarko E."/>
            <person name="Jarju S."/>
            <person name="Secka A."/>
            <person name="Antonio M."/>
            <person name="Oren A."/>
            <person name="Chaudhuri R.R."/>
            <person name="La Ragione R."/>
            <person name="Hildebrand F."/>
            <person name="Pallen M.J."/>
        </authorList>
    </citation>
    <scope>NUCLEOTIDE SEQUENCE</scope>
    <source>
        <strain evidence="16">17073</strain>
    </source>
</reference>
<dbReference type="HAMAP" id="MF_01694">
    <property type="entry name" value="BioB"/>
    <property type="match status" value="1"/>
</dbReference>
<dbReference type="Pfam" id="PF06968">
    <property type="entry name" value="BATS"/>
    <property type="match status" value="1"/>
</dbReference>
<dbReference type="InterPro" id="IPR058240">
    <property type="entry name" value="rSAM_sf"/>
</dbReference>
<sequence length="324" mass="35519">MIEELKRRIVEGGSITPKEAEALASVPERDALCDAADEIRRYFCGNEIDTCSIANARSGKCGEDCKWCAQSKHFSTGVKEYERIGTTQLVQMAQGYDRIGVNRFSLVTSGRKVAPKDAAAFCDDYKLLAKETTLSLCASMGLVDEDTLRALKAAGVSRYHCNMETSSEFFPSLCTTHTPDDKRRVIRAARAAGMTVCSGGIIGMGETMSDRIQMAFELRALEVDSVPINILNPIKGTPLEHVPAISKDEIIRTVAVFRFILPSTTLRFAGGRARLARTTVKRILQGGMNGVMIGDLLTTAGNDARDDFRLFEECGFQIKKQLAK</sequence>
<dbReference type="InterPro" id="IPR006638">
    <property type="entry name" value="Elp3/MiaA/NifB-like_rSAM"/>
</dbReference>
<dbReference type="SFLD" id="SFLDG01060">
    <property type="entry name" value="BATS_domain_containing"/>
    <property type="match status" value="1"/>
</dbReference>
<name>A0A9D1LEX8_9BACT</name>
<feature type="binding site" evidence="13 14">
    <location>
        <position position="65"/>
    </location>
    <ligand>
        <name>[4Fe-4S] cluster</name>
        <dbReference type="ChEBI" id="CHEBI:49883"/>
        <note>4Fe-4S-S-AdoMet</note>
    </ligand>
</feature>
<dbReference type="NCBIfam" id="TIGR00433">
    <property type="entry name" value="bioB"/>
    <property type="match status" value="1"/>
</dbReference>
<dbReference type="Pfam" id="PF04055">
    <property type="entry name" value="Radical_SAM"/>
    <property type="match status" value="1"/>
</dbReference>
<comment type="cofactor">
    <cofactor evidence="13">
        <name>[2Fe-2S] cluster</name>
        <dbReference type="ChEBI" id="CHEBI:190135"/>
    </cofactor>
    <text evidence="13">Binds 1 [2Fe-2S] cluster. The cluster is coordinated with 3 cysteines and 1 arginine.</text>
</comment>
<keyword evidence="4 13" id="KW-0004">4Fe-4S</keyword>
<dbReference type="AlphaFoldDB" id="A0A9D1LEX8"/>
<dbReference type="GO" id="GO:0051539">
    <property type="term" value="F:4 iron, 4 sulfur cluster binding"/>
    <property type="evidence" value="ECO:0007669"/>
    <property type="project" value="UniProtKB-KW"/>
</dbReference>
<comment type="cofactor">
    <cofactor evidence="13 14">
        <name>[4Fe-4S] cluster</name>
        <dbReference type="ChEBI" id="CHEBI:49883"/>
    </cofactor>
    <text evidence="13 14">Binds 1 [4Fe-4S] cluster. The cluster is coordinated with 3 cysteines and an exchangeable S-adenosyl-L-methionine.</text>
</comment>
<protein>
    <recommendedName>
        <fullName evidence="3 13">Biotin synthase</fullName>
        <ecNumber evidence="3 13">2.8.1.6</ecNumber>
    </recommendedName>
</protein>